<protein>
    <submittedName>
        <fullName evidence="11">Putative TRAP transporter small permease protein HI_1030</fullName>
    </submittedName>
</protein>
<evidence type="ECO:0000256" key="6">
    <source>
        <dbReference type="ARBA" id="ARBA00022989"/>
    </source>
</evidence>
<evidence type="ECO:0000256" key="2">
    <source>
        <dbReference type="ARBA" id="ARBA00022448"/>
    </source>
</evidence>
<evidence type="ECO:0000256" key="1">
    <source>
        <dbReference type="ARBA" id="ARBA00004429"/>
    </source>
</evidence>
<evidence type="ECO:0000256" key="9">
    <source>
        <dbReference type="SAM" id="Phobius"/>
    </source>
</evidence>
<name>A0A212JCU6_9DELT</name>
<keyword evidence="4" id="KW-0997">Cell inner membrane</keyword>
<organism evidence="11">
    <name type="scientific">uncultured delta proteobacterium</name>
    <dbReference type="NCBI Taxonomy" id="34034"/>
    <lineage>
        <taxon>Bacteria</taxon>
        <taxon>Deltaproteobacteria</taxon>
        <taxon>environmental samples</taxon>
    </lineage>
</organism>
<feature type="transmembrane region" description="Helical" evidence="9">
    <location>
        <begin position="51"/>
        <end position="68"/>
    </location>
</feature>
<dbReference type="GO" id="GO:0022857">
    <property type="term" value="F:transmembrane transporter activity"/>
    <property type="evidence" value="ECO:0007669"/>
    <property type="project" value="TreeGrafter"/>
</dbReference>
<evidence type="ECO:0000256" key="8">
    <source>
        <dbReference type="ARBA" id="ARBA00038436"/>
    </source>
</evidence>
<accession>A0A212JCU6</accession>
<feature type="transmembrane region" description="Helical" evidence="9">
    <location>
        <begin position="89"/>
        <end position="111"/>
    </location>
</feature>
<sequence length="161" mass="17524">MRDFIRTLSDKINSASYAVALTLLVILSTVLIIQIVTRYVLNSSLSWTEEIARYCFIWLHMLAAGICVKKKMHPSVSFLVNMTPARVQAVLAVTVNLLLILAASILLLQGLKIAMLTMEQPSPAVQVPLGLVYLAVPVGAFTMICHVLADMFVGGNAAKQP</sequence>
<comment type="subcellular location">
    <subcellularLocation>
        <location evidence="1">Cell inner membrane</location>
        <topology evidence="1">Multi-pass membrane protein</topology>
    </subcellularLocation>
</comment>
<gene>
    <name evidence="11" type="ORF">KL86DPRO_11187</name>
</gene>
<dbReference type="InterPro" id="IPR007387">
    <property type="entry name" value="TRAP_DctQ"/>
</dbReference>
<evidence type="ECO:0000256" key="4">
    <source>
        <dbReference type="ARBA" id="ARBA00022519"/>
    </source>
</evidence>
<evidence type="ECO:0000259" key="10">
    <source>
        <dbReference type="Pfam" id="PF04290"/>
    </source>
</evidence>
<dbReference type="InterPro" id="IPR055348">
    <property type="entry name" value="DctQ"/>
</dbReference>
<keyword evidence="7 9" id="KW-0472">Membrane</keyword>
<feature type="transmembrane region" description="Helical" evidence="9">
    <location>
        <begin position="131"/>
        <end position="153"/>
    </location>
</feature>
<keyword evidence="3" id="KW-1003">Cell membrane</keyword>
<dbReference type="EMBL" id="FLUQ01000001">
    <property type="protein sequence ID" value="SBV97266.1"/>
    <property type="molecule type" value="Genomic_DNA"/>
</dbReference>
<feature type="transmembrane region" description="Helical" evidence="9">
    <location>
        <begin position="12"/>
        <end position="36"/>
    </location>
</feature>
<dbReference type="GO" id="GO:0015740">
    <property type="term" value="P:C4-dicarboxylate transport"/>
    <property type="evidence" value="ECO:0007669"/>
    <property type="project" value="TreeGrafter"/>
</dbReference>
<dbReference type="AlphaFoldDB" id="A0A212JCU6"/>
<evidence type="ECO:0000256" key="3">
    <source>
        <dbReference type="ARBA" id="ARBA00022475"/>
    </source>
</evidence>
<feature type="domain" description="Tripartite ATP-independent periplasmic transporters DctQ component" evidence="10">
    <location>
        <begin position="29"/>
        <end position="152"/>
    </location>
</feature>
<reference evidence="11" key="1">
    <citation type="submission" date="2016-04" db="EMBL/GenBank/DDBJ databases">
        <authorList>
            <person name="Evans L.H."/>
            <person name="Alamgir A."/>
            <person name="Owens N."/>
            <person name="Weber N.D."/>
            <person name="Virtaneva K."/>
            <person name="Barbian K."/>
            <person name="Babar A."/>
            <person name="Rosenke K."/>
        </authorList>
    </citation>
    <scope>NUCLEOTIDE SEQUENCE</scope>
    <source>
        <strain evidence="11">86</strain>
    </source>
</reference>
<evidence type="ECO:0000256" key="5">
    <source>
        <dbReference type="ARBA" id="ARBA00022692"/>
    </source>
</evidence>
<keyword evidence="5 9" id="KW-0812">Transmembrane</keyword>
<keyword evidence="6 9" id="KW-1133">Transmembrane helix</keyword>
<evidence type="ECO:0000256" key="7">
    <source>
        <dbReference type="ARBA" id="ARBA00023136"/>
    </source>
</evidence>
<dbReference type="PANTHER" id="PTHR35011:SF2">
    <property type="entry name" value="2,3-DIKETO-L-GULONATE TRAP TRANSPORTER SMALL PERMEASE PROTEIN YIAM"/>
    <property type="match status" value="1"/>
</dbReference>
<dbReference type="Pfam" id="PF04290">
    <property type="entry name" value="DctQ"/>
    <property type="match status" value="1"/>
</dbReference>
<keyword evidence="2" id="KW-0813">Transport</keyword>
<proteinExistence type="inferred from homology"/>
<dbReference type="PANTHER" id="PTHR35011">
    <property type="entry name" value="2,3-DIKETO-L-GULONATE TRAP TRANSPORTER SMALL PERMEASE PROTEIN YIAM"/>
    <property type="match status" value="1"/>
</dbReference>
<evidence type="ECO:0000313" key="11">
    <source>
        <dbReference type="EMBL" id="SBV97266.1"/>
    </source>
</evidence>
<comment type="similarity">
    <text evidence="8">Belongs to the TRAP transporter small permease family.</text>
</comment>
<dbReference type="GO" id="GO:0005886">
    <property type="term" value="C:plasma membrane"/>
    <property type="evidence" value="ECO:0007669"/>
    <property type="project" value="UniProtKB-SubCell"/>
</dbReference>